<dbReference type="PANTHER" id="PTHR34296">
    <property type="entry name" value="TRANSCRIPTIONAL ACTIVATOR PROTEIN MED"/>
    <property type="match status" value="1"/>
</dbReference>
<dbReference type="PANTHER" id="PTHR34296:SF2">
    <property type="entry name" value="ABC TRANSPORTER GUANOSINE-BINDING PROTEIN NUPN"/>
    <property type="match status" value="1"/>
</dbReference>
<evidence type="ECO:0000256" key="5">
    <source>
        <dbReference type="ARBA" id="ARBA00023136"/>
    </source>
</evidence>
<dbReference type="InterPro" id="IPR003760">
    <property type="entry name" value="PnrA-like"/>
</dbReference>
<feature type="signal peptide" evidence="7">
    <location>
        <begin position="1"/>
        <end position="29"/>
    </location>
</feature>
<evidence type="ECO:0000256" key="7">
    <source>
        <dbReference type="SAM" id="SignalP"/>
    </source>
</evidence>
<evidence type="ECO:0000256" key="4">
    <source>
        <dbReference type="ARBA" id="ARBA00022729"/>
    </source>
</evidence>
<dbReference type="InterPro" id="IPR050957">
    <property type="entry name" value="BMP_lipoprotein"/>
</dbReference>
<comment type="similarity">
    <text evidence="2">Belongs to the BMP lipoprotein family.</text>
</comment>
<comment type="caution">
    <text evidence="9">The sequence shown here is derived from an EMBL/GenBank/DDBJ whole genome shotgun (WGS) entry which is preliminary data.</text>
</comment>
<keyword evidence="10" id="KW-1185">Reference proteome</keyword>
<sequence length="347" mass="35616">MRDHGRLRRFIVGIAGAALAIGAAVPAQAAVQGTGNKIIFISPNPLGVNDFLKLGRKGAEEAAVAIGGEARIYESTDPATRRQNVEAAAREGAAVVIVLGFEFGDIVPDAATKFPDIKFLIVDQCIQKPLPNVYCAVFREHEGAYLAGAEAALTSESGTVGSIGALDIPFMHRFTDGFAAGAKAANDEIVVSPTLWVGGDNPFSDPVRAQQQAVSLISEGADRVLAGTSGGNGGIFKAVEATPGTLAFGVDVNQCPQAPGVVLDNIEKKVDVALVQAVKGILAGTQAPLTSYGLKEGGITLTGLGDDVGTSKCLIADHPDVITKVREIRDAIAAGTVVVADPLTAAP</sequence>
<evidence type="ECO:0000259" key="8">
    <source>
        <dbReference type="Pfam" id="PF02608"/>
    </source>
</evidence>
<gene>
    <name evidence="9" type="ORF">E9232_002244</name>
</gene>
<feature type="chain" id="PRO_5046314304" evidence="7">
    <location>
        <begin position="30"/>
        <end position="347"/>
    </location>
</feature>
<dbReference type="EMBL" id="JAVDPW010000003">
    <property type="protein sequence ID" value="MDR6289729.1"/>
    <property type="molecule type" value="Genomic_DNA"/>
</dbReference>
<comment type="subcellular location">
    <subcellularLocation>
        <location evidence="1">Cell membrane</location>
        <topology evidence="1">Lipid-anchor</topology>
    </subcellularLocation>
</comment>
<keyword evidence="5" id="KW-0472">Membrane</keyword>
<reference evidence="9 10" key="1">
    <citation type="submission" date="2023-07" db="EMBL/GenBank/DDBJ databases">
        <title>Sorghum-associated microbial communities from plants grown in Nebraska, USA.</title>
        <authorList>
            <person name="Schachtman D."/>
        </authorList>
    </citation>
    <scope>NUCLEOTIDE SEQUENCE [LARGE SCALE GENOMIC DNA]</scope>
    <source>
        <strain evidence="9 10">584</strain>
    </source>
</reference>
<organism evidence="9 10">
    <name type="scientific">Inquilinus ginsengisoli</name>
    <dbReference type="NCBI Taxonomy" id="363840"/>
    <lineage>
        <taxon>Bacteria</taxon>
        <taxon>Pseudomonadati</taxon>
        <taxon>Pseudomonadota</taxon>
        <taxon>Alphaproteobacteria</taxon>
        <taxon>Rhodospirillales</taxon>
        <taxon>Rhodospirillaceae</taxon>
        <taxon>Inquilinus</taxon>
    </lineage>
</organism>
<evidence type="ECO:0000256" key="1">
    <source>
        <dbReference type="ARBA" id="ARBA00004193"/>
    </source>
</evidence>
<dbReference type="Proteomes" id="UP001262410">
    <property type="component" value="Unassembled WGS sequence"/>
</dbReference>
<dbReference type="Gene3D" id="3.40.50.2300">
    <property type="match status" value="2"/>
</dbReference>
<evidence type="ECO:0000256" key="2">
    <source>
        <dbReference type="ARBA" id="ARBA00008610"/>
    </source>
</evidence>
<dbReference type="RefSeq" id="WP_309794007.1">
    <property type="nucleotide sequence ID" value="NZ_JAVDPW010000003.1"/>
</dbReference>
<accession>A0ABU1JQD6</accession>
<proteinExistence type="inferred from homology"/>
<dbReference type="InterPro" id="IPR028082">
    <property type="entry name" value="Peripla_BP_I"/>
</dbReference>
<keyword evidence="6" id="KW-0449">Lipoprotein</keyword>
<feature type="domain" description="ABC transporter substrate-binding protein PnrA-like" evidence="8">
    <location>
        <begin position="79"/>
        <end position="302"/>
    </location>
</feature>
<keyword evidence="3" id="KW-1003">Cell membrane</keyword>
<dbReference type="CDD" id="cd06354">
    <property type="entry name" value="PBP1_PrnA-like"/>
    <property type="match status" value="1"/>
</dbReference>
<dbReference type="Pfam" id="PF02608">
    <property type="entry name" value="Bmp"/>
    <property type="match status" value="1"/>
</dbReference>
<evidence type="ECO:0000313" key="10">
    <source>
        <dbReference type="Proteomes" id="UP001262410"/>
    </source>
</evidence>
<evidence type="ECO:0000256" key="3">
    <source>
        <dbReference type="ARBA" id="ARBA00022475"/>
    </source>
</evidence>
<protein>
    <submittedName>
        <fullName evidence="9">Basic membrane protein A</fullName>
    </submittedName>
</protein>
<evidence type="ECO:0000256" key="6">
    <source>
        <dbReference type="ARBA" id="ARBA00023288"/>
    </source>
</evidence>
<name>A0ABU1JQD6_9PROT</name>
<keyword evidence="4 7" id="KW-0732">Signal</keyword>
<evidence type="ECO:0000313" key="9">
    <source>
        <dbReference type="EMBL" id="MDR6289729.1"/>
    </source>
</evidence>
<dbReference type="SUPFAM" id="SSF53822">
    <property type="entry name" value="Periplasmic binding protein-like I"/>
    <property type="match status" value="1"/>
</dbReference>